<reference evidence="3 4" key="1">
    <citation type="submission" date="2010-06" db="EMBL/GenBank/DDBJ databases">
        <title>Complete sequence chromosome of Methanohalobium evestigatum Z-7303.</title>
        <authorList>
            <consortium name="US DOE Joint Genome Institute"/>
            <person name="Lucas S."/>
            <person name="Copeland A."/>
            <person name="Lapidus A."/>
            <person name="Cheng J.-F."/>
            <person name="Bruce D."/>
            <person name="Goodwin L."/>
            <person name="Pitluck S."/>
            <person name="Saunders E."/>
            <person name="Detter J.C."/>
            <person name="Han C."/>
            <person name="Tapia R."/>
            <person name="Land M."/>
            <person name="Hauser L."/>
            <person name="Kyrpides N."/>
            <person name="Mikhailova N."/>
            <person name="Sieprawska-Lupa M."/>
            <person name="Whitman W.B."/>
            <person name="Anderson I."/>
            <person name="Woyke T."/>
        </authorList>
    </citation>
    <scope>NUCLEOTIDE SEQUENCE [LARGE SCALE GENOMIC DNA]</scope>
    <source>
        <strain evidence="4">ATCC BAA-1072 / DSM 3721 / NBRC 107634 / OCM 161 / Z-7303</strain>
    </source>
</reference>
<dbReference type="EMBL" id="CP002069">
    <property type="protein sequence ID" value="ADI73314.1"/>
    <property type="molecule type" value="Genomic_DNA"/>
</dbReference>
<dbReference type="AlphaFoldDB" id="D7E7X2"/>
<dbReference type="Proteomes" id="UP000000391">
    <property type="component" value="Chromosome"/>
</dbReference>
<organism evidence="3 4">
    <name type="scientific">Methanohalobium evestigatum (strain ATCC BAA-1072 / DSM 3721 / NBRC 107634 / OCM 161 / Z-7303)</name>
    <dbReference type="NCBI Taxonomy" id="644295"/>
    <lineage>
        <taxon>Archaea</taxon>
        <taxon>Methanobacteriati</taxon>
        <taxon>Methanobacteriota</taxon>
        <taxon>Stenosarchaea group</taxon>
        <taxon>Methanomicrobia</taxon>
        <taxon>Methanosarcinales</taxon>
        <taxon>Methanosarcinaceae</taxon>
        <taxon>Methanohalobium</taxon>
    </lineage>
</organism>
<dbReference type="Pfam" id="PF09335">
    <property type="entry name" value="VTT_dom"/>
    <property type="match status" value="1"/>
</dbReference>
<feature type="transmembrane region" description="Helical" evidence="1">
    <location>
        <begin position="49"/>
        <end position="74"/>
    </location>
</feature>
<dbReference type="HOGENOM" id="CLU_1329461_0_0_2"/>
<evidence type="ECO:0000313" key="3">
    <source>
        <dbReference type="EMBL" id="ADI73314.1"/>
    </source>
</evidence>
<dbReference type="GeneID" id="9346012"/>
<feature type="transmembrane region" description="Helical" evidence="1">
    <location>
        <begin position="169"/>
        <end position="194"/>
    </location>
</feature>
<keyword evidence="4" id="KW-1185">Reference proteome</keyword>
<evidence type="ECO:0000313" key="4">
    <source>
        <dbReference type="Proteomes" id="UP000000391"/>
    </source>
</evidence>
<dbReference type="RefSeq" id="WP_013193882.1">
    <property type="nucleotide sequence ID" value="NC_014253.1"/>
</dbReference>
<sequence length="195" mass="21955">MKNFRNGWKQNIDHDRIIIILIFTFIVFWSILLYYYPPSEIVSKVGVHNVYVFAFLLAMIGGVSAFTSTSFYITLITLSAGGADPVYIGVFASIGLTLGDLLFYYLGKKGKQYIPERYGWGIRKLSSYVQKIKDRYIGVLIFTYSLTPLPSDILALTLAVIGYPLKYMIIPLLLGNFALISIMATISQIGFNFLT</sequence>
<feature type="transmembrane region" description="Helical" evidence="1">
    <location>
        <begin position="86"/>
        <end position="107"/>
    </location>
</feature>
<keyword evidence="1" id="KW-0472">Membrane</keyword>
<keyword evidence="1" id="KW-1133">Transmembrane helix</keyword>
<accession>D7E7X2</accession>
<evidence type="ECO:0000256" key="1">
    <source>
        <dbReference type="SAM" id="Phobius"/>
    </source>
</evidence>
<feature type="domain" description="VTT" evidence="2">
    <location>
        <begin position="76"/>
        <end position="185"/>
    </location>
</feature>
<name>D7E7X2_METEZ</name>
<dbReference type="OrthoDB" id="121782at2157"/>
<evidence type="ECO:0000259" key="2">
    <source>
        <dbReference type="Pfam" id="PF09335"/>
    </source>
</evidence>
<gene>
    <name evidence="3" type="ordered locus">Metev_0395</name>
</gene>
<protein>
    <recommendedName>
        <fullName evidence="2">VTT domain-containing protein</fullName>
    </recommendedName>
</protein>
<dbReference type="KEGG" id="mev:Metev_0395"/>
<dbReference type="STRING" id="644295.Metev_0395"/>
<proteinExistence type="predicted"/>
<feature type="transmembrane region" description="Helical" evidence="1">
    <location>
        <begin position="17"/>
        <end position="37"/>
    </location>
</feature>
<dbReference type="InterPro" id="IPR032816">
    <property type="entry name" value="VTT_dom"/>
</dbReference>
<keyword evidence="1" id="KW-0812">Transmembrane</keyword>
<feature type="transmembrane region" description="Helical" evidence="1">
    <location>
        <begin position="136"/>
        <end position="163"/>
    </location>
</feature>